<evidence type="ECO:0000259" key="9">
    <source>
        <dbReference type="PROSITE" id="PS51278"/>
    </source>
</evidence>
<name>A0A8A2VK31_9EURY</name>
<dbReference type="Gene3D" id="3.60.20.10">
    <property type="entry name" value="Glutamine Phosphoribosylpyrophosphate, subunit 1, domain 1"/>
    <property type="match status" value="1"/>
</dbReference>
<dbReference type="SUPFAM" id="SSF52402">
    <property type="entry name" value="Adenine nucleotide alpha hydrolases-like"/>
    <property type="match status" value="1"/>
</dbReference>
<dbReference type="InterPro" id="IPR029055">
    <property type="entry name" value="Ntn_hydrolases_N"/>
</dbReference>
<dbReference type="Gene3D" id="3.40.50.620">
    <property type="entry name" value="HUPs"/>
    <property type="match status" value="1"/>
</dbReference>
<evidence type="ECO:0000256" key="8">
    <source>
        <dbReference type="PIRSR" id="PIRSR001589-3"/>
    </source>
</evidence>
<dbReference type="GO" id="GO:0005829">
    <property type="term" value="C:cytosol"/>
    <property type="evidence" value="ECO:0007669"/>
    <property type="project" value="TreeGrafter"/>
</dbReference>
<dbReference type="InterPro" id="IPR033738">
    <property type="entry name" value="AsnB_N"/>
</dbReference>
<keyword evidence="11" id="KW-1185">Reference proteome</keyword>
<dbReference type="EC" id="6.3.5.4" evidence="5"/>
<keyword evidence="4 6" id="KW-0315">Glutamine amidotransferase</keyword>
<dbReference type="CDD" id="cd01991">
    <property type="entry name" value="Asn_synthase_B_C"/>
    <property type="match status" value="1"/>
</dbReference>
<dbReference type="CDD" id="cd00712">
    <property type="entry name" value="AsnB"/>
    <property type="match status" value="1"/>
</dbReference>
<dbReference type="AlphaFoldDB" id="A0A8A2VK31"/>
<dbReference type="NCBIfam" id="TIGR01536">
    <property type="entry name" value="asn_synth_AEB"/>
    <property type="match status" value="1"/>
</dbReference>
<proteinExistence type="inferred from homology"/>
<evidence type="ECO:0000256" key="7">
    <source>
        <dbReference type="PIRSR" id="PIRSR001589-2"/>
    </source>
</evidence>
<dbReference type="GeneID" id="63187183"/>
<feature type="active site" description="For GATase activity" evidence="6">
    <location>
        <position position="2"/>
    </location>
</feature>
<dbReference type="GO" id="GO:0005524">
    <property type="term" value="F:ATP binding"/>
    <property type="evidence" value="ECO:0007669"/>
    <property type="project" value="UniProtKB-KW"/>
</dbReference>
<keyword evidence="6" id="KW-0028">Amino-acid biosynthesis</keyword>
<dbReference type="InterPro" id="IPR014729">
    <property type="entry name" value="Rossmann-like_a/b/a_fold"/>
</dbReference>
<dbReference type="PROSITE" id="PS51278">
    <property type="entry name" value="GATASE_TYPE_2"/>
    <property type="match status" value="1"/>
</dbReference>
<reference evidence="10 11" key="1">
    <citation type="submission" date="2021-03" db="EMBL/GenBank/DDBJ databases">
        <title>Haloterrigena longa sp. nov. and Haloterrigena limicola sp. nov., extremely halophilic archaea isolated from a salt lake.</title>
        <authorList>
            <person name="Henglin C."/>
        </authorList>
    </citation>
    <scope>NUCLEOTIDE SEQUENCE [LARGE SCALE GENOMIC DNA]</scope>
    <source>
        <strain evidence="10 11">KZCA68</strain>
    </source>
</reference>
<feature type="binding site" evidence="7">
    <location>
        <position position="286"/>
    </location>
    <ligand>
        <name>ATP</name>
        <dbReference type="ChEBI" id="CHEBI:30616"/>
    </ligand>
</feature>
<evidence type="ECO:0000256" key="2">
    <source>
        <dbReference type="ARBA" id="ARBA00022741"/>
    </source>
</evidence>
<dbReference type="PANTHER" id="PTHR43284:SF1">
    <property type="entry name" value="ASPARAGINE SYNTHETASE"/>
    <property type="match status" value="1"/>
</dbReference>
<evidence type="ECO:0000256" key="6">
    <source>
        <dbReference type="PIRSR" id="PIRSR001589-1"/>
    </source>
</evidence>
<feature type="domain" description="Glutamine amidotransferase type-2" evidence="9">
    <location>
        <begin position="2"/>
        <end position="209"/>
    </location>
</feature>
<evidence type="ECO:0000256" key="5">
    <source>
        <dbReference type="PIRNR" id="PIRNR001589"/>
    </source>
</evidence>
<keyword evidence="10" id="KW-0436">Ligase</keyword>
<sequence length="622" mass="70195">MCGIVGAYGWTNDETLSSMLDRIEHRGPDEEGSYLDRDAGLMMGARRLAIVDLEGGSQPKWNEDETVGVVFNGEIYNHAELRESLSRQGHRFESECDTEVLVHLWEEYGEAMVSHLEGMFAFSIWDREADAVFLARDRFGIKPLYIGETDQGYVWGSELPALLIGGVDRTIDPAAVYNHFSLEYTPAPQTLLESVQKVEPGQAVRIDADGVEKHQYWNLLDLDTGSQTATMAGAADRLRTILERSVEKRLMADVPVGAFLSGGLDSSAVVGIASQLKDDPLKTYSVSFENEMLDESEEARLVADHFGTDHTEVPIDLSSMNLFGEMIQHLGEPTGHLQMLPMYALSERASQDVKVALAGEGADELFAGYPWYQHVPQHKRKVDFMPEFTHDVAGAVAQVAPVGNKHLRYYSGLKNNEEMLLNHVCGFTTFRPEPDEFLRTGETATTSGLRSDVSEVIDNVEDPSLEQHMSTYETRYTMPDYHLYKADHMSMAQSLELRVPFLSTEMVEFAHSLPAELKVNDDDVKRVLKTAVSDLLPDPILERKKMGMRPPVEDWFEEEHASIETWFTREKLRRTPYVDADRATELREAHRRGEQSVGRTLWMILTYVAWYHSFVDEENAVV</sequence>
<dbReference type="RefSeq" id="WP_207290553.1">
    <property type="nucleotide sequence ID" value="NZ_CP071462.1"/>
</dbReference>
<feature type="site" description="Important for beta-aspartyl-AMP intermediate formation" evidence="8">
    <location>
        <position position="360"/>
    </location>
</feature>
<comment type="catalytic activity">
    <reaction evidence="5">
        <text>L-aspartate + L-glutamine + ATP + H2O = L-asparagine + L-glutamate + AMP + diphosphate + H(+)</text>
        <dbReference type="Rhea" id="RHEA:12228"/>
        <dbReference type="ChEBI" id="CHEBI:15377"/>
        <dbReference type="ChEBI" id="CHEBI:15378"/>
        <dbReference type="ChEBI" id="CHEBI:29985"/>
        <dbReference type="ChEBI" id="CHEBI:29991"/>
        <dbReference type="ChEBI" id="CHEBI:30616"/>
        <dbReference type="ChEBI" id="CHEBI:33019"/>
        <dbReference type="ChEBI" id="CHEBI:58048"/>
        <dbReference type="ChEBI" id="CHEBI:58359"/>
        <dbReference type="ChEBI" id="CHEBI:456215"/>
        <dbReference type="EC" id="6.3.5.4"/>
    </reaction>
</comment>
<dbReference type="InterPro" id="IPR006426">
    <property type="entry name" value="Asn_synth_AEB"/>
</dbReference>
<evidence type="ECO:0000313" key="11">
    <source>
        <dbReference type="Proteomes" id="UP000663203"/>
    </source>
</evidence>
<evidence type="ECO:0000256" key="3">
    <source>
        <dbReference type="ARBA" id="ARBA00022840"/>
    </source>
</evidence>
<accession>A0A8A2VK31</accession>
<feature type="binding site" evidence="7">
    <location>
        <position position="97"/>
    </location>
    <ligand>
        <name>L-glutamine</name>
        <dbReference type="ChEBI" id="CHEBI:58359"/>
    </ligand>
</feature>
<dbReference type="InterPro" id="IPR017932">
    <property type="entry name" value="GATase_2_dom"/>
</dbReference>
<dbReference type="EMBL" id="CP071462">
    <property type="protein sequence ID" value="QSX00836.1"/>
    <property type="molecule type" value="Genomic_DNA"/>
</dbReference>
<comment type="similarity">
    <text evidence="1">Belongs to the asparagine synthetase family.</text>
</comment>
<keyword evidence="3 5" id="KW-0067">ATP-binding</keyword>
<evidence type="ECO:0000313" key="10">
    <source>
        <dbReference type="EMBL" id="QSX00836.1"/>
    </source>
</evidence>
<gene>
    <name evidence="10" type="primary">asnB</name>
    <name evidence="10" type="ORF">J0X25_07720</name>
</gene>
<protein>
    <recommendedName>
        <fullName evidence="5">Putative asparagine synthetase [glutamine-hydrolyzing]</fullName>
        <ecNumber evidence="5">6.3.5.4</ecNumber>
    </recommendedName>
</protein>
<dbReference type="PIRSF" id="PIRSF001589">
    <property type="entry name" value="Asn_synthetase_glu-h"/>
    <property type="match status" value="1"/>
</dbReference>
<dbReference type="SUPFAM" id="SSF56235">
    <property type="entry name" value="N-terminal nucleophile aminohydrolases (Ntn hydrolases)"/>
    <property type="match status" value="1"/>
</dbReference>
<keyword evidence="2 5" id="KW-0547">Nucleotide-binding</keyword>
<evidence type="ECO:0000256" key="1">
    <source>
        <dbReference type="ARBA" id="ARBA00005752"/>
    </source>
</evidence>
<evidence type="ECO:0000256" key="4">
    <source>
        <dbReference type="ARBA" id="ARBA00022962"/>
    </source>
</evidence>
<organism evidence="10 11">
    <name type="scientific">Haloterrigena alkaliphila</name>
    <dbReference type="NCBI Taxonomy" id="2816475"/>
    <lineage>
        <taxon>Archaea</taxon>
        <taxon>Methanobacteriati</taxon>
        <taxon>Methanobacteriota</taxon>
        <taxon>Stenosarchaea group</taxon>
        <taxon>Halobacteria</taxon>
        <taxon>Halobacteriales</taxon>
        <taxon>Natrialbaceae</taxon>
        <taxon>Haloterrigena</taxon>
    </lineage>
</organism>
<dbReference type="Pfam" id="PF13537">
    <property type="entry name" value="GATase_7"/>
    <property type="match status" value="1"/>
</dbReference>
<keyword evidence="6" id="KW-0061">Asparagine biosynthesis</keyword>
<dbReference type="Proteomes" id="UP000663203">
    <property type="component" value="Chromosome"/>
</dbReference>
<dbReference type="GO" id="GO:0004066">
    <property type="term" value="F:asparagine synthase (glutamine-hydrolyzing) activity"/>
    <property type="evidence" value="ECO:0007669"/>
    <property type="project" value="UniProtKB-EC"/>
</dbReference>
<dbReference type="GO" id="GO:0006529">
    <property type="term" value="P:asparagine biosynthetic process"/>
    <property type="evidence" value="ECO:0007669"/>
    <property type="project" value="UniProtKB-KW"/>
</dbReference>
<dbReference type="Pfam" id="PF00733">
    <property type="entry name" value="Asn_synthase"/>
    <property type="match status" value="1"/>
</dbReference>
<dbReference type="PANTHER" id="PTHR43284">
    <property type="entry name" value="ASPARAGINE SYNTHETASE (GLUTAMINE-HYDROLYZING)"/>
    <property type="match status" value="1"/>
</dbReference>
<dbReference type="InterPro" id="IPR001962">
    <property type="entry name" value="Asn_synthase"/>
</dbReference>
<dbReference type="KEGG" id="hakz:J0X25_07720"/>
<dbReference type="InterPro" id="IPR051786">
    <property type="entry name" value="ASN_synthetase/amidase"/>
</dbReference>